<organism evidence="6 7">
    <name type="scientific">Stappia albiluteola</name>
    <dbReference type="NCBI Taxonomy" id="2758565"/>
    <lineage>
        <taxon>Bacteria</taxon>
        <taxon>Pseudomonadati</taxon>
        <taxon>Pseudomonadota</taxon>
        <taxon>Alphaproteobacteria</taxon>
        <taxon>Hyphomicrobiales</taxon>
        <taxon>Stappiaceae</taxon>
        <taxon>Stappia</taxon>
    </lineage>
</organism>
<evidence type="ECO:0000259" key="5">
    <source>
        <dbReference type="PROSITE" id="PS51186"/>
    </source>
</evidence>
<dbReference type="AlphaFoldDB" id="A0A839AFB0"/>
<keyword evidence="7" id="KW-1185">Reference proteome</keyword>
<dbReference type="RefSeq" id="WP_182166593.1">
    <property type="nucleotide sequence ID" value="NZ_JACFXV010000062.1"/>
</dbReference>
<dbReference type="PANTHER" id="PTHR43792:SF8">
    <property type="entry name" value="[RIBOSOMAL PROTEIN US5]-ALANINE N-ACETYLTRANSFERASE"/>
    <property type="match status" value="1"/>
</dbReference>
<comment type="similarity">
    <text evidence="3">Belongs to the acetyltransferase family. RimJ subfamily.</text>
</comment>
<dbReference type="InterPro" id="IPR016181">
    <property type="entry name" value="Acyl_CoA_acyltransferase"/>
</dbReference>
<evidence type="ECO:0000256" key="1">
    <source>
        <dbReference type="ARBA" id="ARBA00022679"/>
    </source>
</evidence>
<dbReference type="InterPro" id="IPR000182">
    <property type="entry name" value="GNAT_dom"/>
</dbReference>
<feature type="region of interest" description="Disordered" evidence="4">
    <location>
        <begin position="197"/>
        <end position="218"/>
    </location>
</feature>
<gene>
    <name evidence="6" type="ORF">H2509_14785</name>
</gene>
<proteinExistence type="inferred from homology"/>
<dbReference type="Proteomes" id="UP000541109">
    <property type="component" value="Unassembled WGS sequence"/>
</dbReference>
<keyword evidence="2" id="KW-0012">Acyltransferase</keyword>
<reference evidence="6 7" key="1">
    <citation type="submission" date="2020-07" db="EMBL/GenBank/DDBJ databases">
        <title>Stappia sp., F7233, whole genome shotgun sequencing project.</title>
        <authorList>
            <person name="Jiang S."/>
            <person name="Liu Z.W."/>
            <person name="Du Z.J."/>
        </authorList>
    </citation>
    <scope>NUCLEOTIDE SEQUENCE [LARGE SCALE GENOMIC DNA]</scope>
    <source>
        <strain evidence="6 7">F7233</strain>
    </source>
</reference>
<sequence length="218" mass="24853">MVFLRSVGFPERESILAGRRIYLRAPAAHDYVPWAALREESRSFLKPWEPRWPEDDLSRASFRRRLRRYAREMREDKAYPFFLFKADDGCLVGGATLSNIRRGVAQSCSLGYWMGAPFAGQGFMSEAVRLLVPHAFSRLRLHRVEAACLPHNAASITLLQNAGFQREGYARRYLCIDGRWEDHVLFARISDDPDPDLIPAEALNAEDPGSGIREKEAL</sequence>
<accession>A0A839AFB0</accession>
<evidence type="ECO:0000256" key="4">
    <source>
        <dbReference type="SAM" id="MobiDB-lite"/>
    </source>
</evidence>
<evidence type="ECO:0000313" key="6">
    <source>
        <dbReference type="EMBL" id="MBA5778393.1"/>
    </source>
</evidence>
<dbReference type="PANTHER" id="PTHR43792">
    <property type="entry name" value="GNAT FAMILY, PUTATIVE (AFU_ORTHOLOGUE AFUA_3G00765)-RELATED-RELATED"/>
    <property type="match status" value="1"/>
</dbReference>
<dbReference type="PROSITE" id="PS51186">
    <property type="entry name" value="GNAT"/>
    <property type="match status" value="1"/>
</dbReference>
<dbReference type="Gene3D" id="3.40.630.30">
    <property type="match status" value="1"/>
</dbReference>
<dbReference type="EMBL" id="JACFXV010000062">
    <property type="protein sequence ID" value="MBA5778393.1"/>
    <property type="molecule type" value="Genomic_DNA"/>
</dbReference>
<dbReference type="Pfam" id="PF13302">
    <property type="entry name" value="Acetyltransf_3"/>
    <property type="match status" value="1"/>
</dbReference>
<dbReference type="GO" id="GO:0005737">
    <property type="term" value="C:cytoplasm"/>
    <property type="evidence" value="ECO:0007669"/>
    <property type="project" value="TreeGrafter"/>
</dbReference>
<dbReference type="InterPro" id="IPR051531">
    <property type="entry name" value="N-acetyltransferase"/>
</dbReference>
<evidence type="ECO:0000256" key="2">
    <source>
        <dbReference type="ARBA" id="ARBA00023315"/>
    </source>
</evidence>
<evidence type="ECO:0000313" key="7">
    <source>
        <dbReference type="Proteomes" id="UP000541109"/>
    </source>
</evidence>
<evidence type="ECO:0000256" key="3">
    <source>
        <dbReference type="ARBA" id="ARBA00038502"/>
    </source>
</evidence>
<comment type="caution">
    <text evidence="6">The sequence shown here is derived from an EMBL/GenBank/DDBJ whole genome shotgun (WGS) entry which is preliminary data.</text>
</comment>
<dbReference type="SUPFAM" id="SSF55729">
    <property type="entry name" value="Acyl-CoA N-acyltransferases (Nat)"/>
    <property type="match status" value="1"/>
</dbReference>
<protein>
    <submittedName>
        <fullName evidence="6">GNAT family N-acetyltransferase</fullName>
    </submittedName>
</protein>
<feature type="domain" description="N-acetyltransferase" evidence="5">
    <location>
        <begin position="21"/>
        <end position="191"/>
    </location>
</feature>
<name>A0A839AFB0_9HYPH</name>
<keyword evidence="1 6" id="KW-0808">Transferase</keyword>
<dbReference type="GO" id="GO:0008999">
    <property type="term" value="F:protein-N-terminal-alanine acetyltransferase activity"/>
    <property type="evidence" value="ECO:0007669"/>
    <property type="project" value="TreeGrafter"/>
</dbReference>